<gene>
    <name evidence="1" type="ORF">I4F81_011825</name>
</gene>
<comment type="caution">
    <text evidence="1">The sequence shown here is derived from an EMBL/GenBank/DDBJ whole genome shotgun (WGS) entry which is preliminary data.</text>
</comment>
<organism evidence="1 2">
    <name type="scientific">Pyropia yezoensis</name>
    <name type="common">Susabi-nori</name>
    <name type="synonym">Porphyra yezoensis</name>
    <dbReference type="NCBI Taxonomy" id="2788"/>
    <lineage>
        <taxon>Eukaryota</taxon>
        <taxon>Rhodophyta</taxon>
        <taxon>Bangiophyceae</taxon>
        <taxon>Bangiales</taxon>
        <taxon>Bangiaceae</taxon>
        <taxon>Pyropia</taxon>
    </lineage>
</organism>
<accession>A0ACC3CGY6</accession>
<name>A0ACC3CGY6_PYRYE</name>
<dbReference type="Proteomes" id="UP000798662">
    <property type="component" value="Chromosome 3"/>
</dbReference>
<protein>
    <submittedName>
        <fullName evidence="1">Uncharacterized protein</fullName>
    </submittedName>
</protein>
<evidence type="ECO:0000313" key="1">
    <source>
        <dbReference type="EMBL" id="KAK1869348.1"/>
    </source>
</evidence>
<sequence length="149" mass="15473">MSLAQLHMLGRKTQHALVRRHSTQLAALQLFTSVLDVTLAPHPGQVTTSGRAVHTLGNGRPGGAVAGYAGGKGKSPAMGAGRANKWGVARRGLYGGGMRGKGRQGWGGGNAAGAGRRQSTRGKTRRRGGGTRRVKPTGVERGRQEEEAS</sequence>
<dbReference type="EMBL" id="CM020620">
    <property type="protein sequence ID" value="KAK1869348.1"/>
    <property type="molecule type" value="Genomic_DNA"/>
</dbReference>
<evidence type="ECO:0000313" key="2">
    <source>
        <dbReference type="Proteomes" id="UP000798662"/>
    </source>
</evidence>
<proteinExistence type="predicted"/>
<reference evidence="1" key="1">
    <citation type="submission" date="2019-11" db="EMBL/GenBank/DDBJ databases">
        <title>Nori genome reveals adaptations in red seaweeds to the harsh intertidal environment.</title>
        <authorList>
            <person name="Wang D."/>
            <person name="Mao Y."/>
        </authorList>
    </citation>
    <scope>NUCLEOTIDE SEQUENCE</scope>
    <source>
        <tissue evidence="1">Gametophyte</tissue>
    </source>
</reference>
<keyword evidence="2" id="KW-1185">Reference proteome</keyword>